<accession>U4KZ78</accession>
<sequence>MWIVRFANIYHAIKNPRNPLLVIRQIHVWGSLELNFALVAFCMPTYRAVLQKKWFKGKEQKKKSTITTIGGGDANKRERSRETFETEMCLETTGAGG</sequence>
<evidence type="ECO:0000256" key="1">
    <source>
        <dbReference type="SAM" id="MobiDB-lite"/>
    </source>
</evidence>
<protein>
    <submittedName>
        <fullName evidence="2">Uncharacterized protein</fullName>
    </submittedName>
</protein>
<dbReference type="Proteomes" id="UP000018144">
    <property type="component" value="Unassembled WGS sequence"/>
</dbReference>
<organism evidence="2 3">
    <name type="scientific">Pyronema omphalodes (strain CBS 100304)</name>
    <name type="common">Pyronema confluens</name>
    <dbReference type="NCBI Taxonomy" id="1076935"/>
    <lineage>
        <taxon>Eukaryota</taxon>
        <taxon>Fungi</taxon>
        <taxon>Dikarya</taxon>
        <taxon>Ascomycota</taxon>
        <taxon>Pezizomycotina</taxon>
        <taxon>Pezizomycetes</taxon>
        <taxon>Pezizales</taxon>
        <taxon>Pyronemataceae</taxon>
        <taxon>Pyronema</taxon>
    </lineage>
</organism>
<feature type="compositionally biased region" description="Basic and acidic residues" evidence="1">
    <location>
        <begin position="74"/>
        <end position="84"/>
    </location>
</feature>
<dbReference type="EMBL" id="HF935221">
    <property type="protein sequence ID" value="CCX04959.1"/>
    <property type="molecule type" value="Genomic_DNA"/>
</dbReference>
<reference evidence="2 3" key="1">
    <citation type="journal article" date="2013" name="PLoS Genet.">
        <title>The genome and development-dependent transcriptomes of Pyronema confluens: a window into fungal evolution.</title>
        <authorList>
            <person name="Traeger S."/>
            <person name="Altegoer F."/>
            <person name="Freitag M."/>
            <person name="Gabaldon T."/>
            <person name="Kempken F."/>
            <person name="Kumar A."/>
            <person name="Marcet-Houben M."/>
            <person name="Poggeler S."/>
            <person name="Stajich J.E."/>
            <person name="Nowrousian M."/>
        </authorList>
    </citation>
    <scope>NUCLEOTIDE SEQUENCE [LARGE SCALE GENOMIC DNA]</scope>
    <source>
        <strain evidence="3">CBS 100304</strain>
        <tissue evidence="2">Vegetative mycelium</tissue>
    </source>
</reference>
<name>U4KZ78_PYROM</name>
<dbReference type="AlphaFoldDB" id="U4KZ78"/>
<feature type="region of interest" description="Disordered" evidence="1">
    <location>
        <begin position="60"/>
        <end position="97"/>
    </location>
</feature>
<evidence type="ECO:0000313" key="2">
    <source>
        <dbReference type="EMBL" id="CCX04959.1"/>
    </source>
</evidence>
<evidence type="ECO:0000313" key="3">
    <source>
        <dbReference type="Proteomes" id="UP000018144"/>
    </source>
</evidence>
<gene>
    <name evidence="2" type="ORF">PCON_04099</name>
</gene>
<proteinExistence type="predicted"/>
<keyword evidence="3" id="KW-1185">Reference proteome</keyword>